<proteinExistence type="predicted"/>
<dbReference type="AlphaFoldDB" id="A0A2J8P141"/>
<name>A0A2J8P141_PANTR</name>
<accession>A0A2J8P141</accession>
<dbReference type="PANTHER" id="PTHR31514:SF1">
    <property type="entry name" value="MUSCULAR LMNA-INTERACTING PROTEIN"/>
    <property type="match status" value="1"/>
</dbReference>
<dbReference type="PANTHER" id="PTHR31514">
    <property type="entry name" value="MUSCULAR LMNA-INTERACTING PROTEIN MLIP"/>
    <property type="match status" value="1"/>
</dbReference>
<comment type="caution">
    <text evidence="1">The sequence shown here is derived from an EMBL/GenBank/DDBJ whole genome shotgun (WGS) entry which is preliminary data.</text>
</comment>
<dbReference type="InterPro" id="IPR029331">
    <property type="entry name" value="MLIP"/>
</dbReference>
<gene>
    <name evidence="1" type="ORF">CK820_G0007456</name>
</gene>
<reference evidence="1 2" key="1">
    <citation type="submission" date="2017-12" db="EMBL/GenBank/DDBJ databases">
        <title>High-resolution comparative analysis of great ape genomes.</title>
        <authorList>
            <person name="Pollen A."/>
            <person name="Hastie A."/>
            <person name="Hormozdiari F."/>
            <person name="Dougherty M."/>
            <person name="Liu R."/>
            <person name="Chaisson M."/>
            <person name="Hoppe E."/>
            <person name="Hill C."/>
            <person name="Pang A."/>
            <person name="Hillier L."/>
            <person name="Baker C."/>
            <person name="Armstrong J."/>
            <person name="Shendure J."/>
            <person name="Paten B."/>
            <person name="Wilson R."/>
            <person name="Chao H."/>
            <person name="Schneider V."/>
            <person name="Ventura M."/>
            <person name="Kronenberg Z."/>
            <person name="Murali S."/>
            <person name="Gordon D."/>
            <person name="Cantsilieris S."/>
            <person name="Munson K."/>
            <person name="Nelson B."/>
            <person name="Raja A."/>
            <person name="Underwood J."/>
            <person name="Diekhans M."/>
            <person name="Fiddes I."/>
            <person name="Haussler D."/>
            <person name="Eichler E."/>
        </authorList>
    </citation>
    <scope>NUCLEOTIDE SEQUENCE [LARGE SCALE GENOMIC DNA]</scope>
    <source>
        <strain evidence="1">Yerkes chimp pedigree #C0471</strain>
    </source>
</reference>
<dbReference type="Proteomes" id="UP000236370">
    <property type="component" value="Unassembled WGS sequence"/>
</dbReference>
<feature type="non-terminal residue" evidence="1">
    <location>
        <position position="110"/>
    </location>
</feature>
<protein>
    <submittedName>
        <fullName evidence="1">MLIP isoform 1</fullName>
    </submittedName>
</protein>
<evidence type="ECO:0000313" key="2">
    <source>
        <dbReference type="Proteomes" id="UP000236370"/>
    </source>
</evidence>
<evidence type="ECO:0000313" key="1">
    <source>
        <dbReference type="EMBL" id="PNI77738.1"/>
    </source>
</evidence>
<dbReference type="EMBL" id="NBAG03000221">
    <property type="protein sequence ID" value="PNI77738.1"/>
    <property type="molecule type" value="Genomic_DNA"/>
</dbReference>
<sequence>MSTPSPTMAACLRLDACQQESTVLEPGSPDFADESTLKCASFWKVNHVITSKSNDYLTLNAGSQQERDQAKLTCPSEVSGTILQEREFEANKLQGMQQSDLFKAEYVLIV</sequence>
<organism evidence="1 2">
    <name type="scientific">Pan troglodytes</name>
    <name type="common">Chimpanzee</name>
    <dbReference type="NCBI Taxonomy" id="9598"/>
    <lineage>
        <taxon>Eukaryota</taxon>
        <taxon>Metazoa</taxon>
        <taxon>Chordata</taxon>
        <taxon>Craniata</taxon>
        <taxon>Vertebrata</taxon>
        <taxon>Euteleostomi</taxon>
        <taxon>Mammalia</taxon>
        <taxon>Eutheria</taxon>
        <taxon>Euarchontoglires</taxon>
        <taxon>Primates</taxon>
        <taxon>Haplorrhini</taxon>
        <taxon>Catarrhini</taxon>
        <taxon>Hominidae</taxon>
        <taxon>Pan</taxon>
    </lineage>
</organism>